<evidence type="ECO:0000256" key="5">
    <source>
        <dbReference type="SAM" id="MobiDB-lite"/>
    </source>
</evidence>
<feature type="domain" description="SD-repeat containing protein B" evidence="6">
    <location>
        <begin position="622"/>
        <end position="710"/>
    </location>
</feature>
<dbReference type="Proteomes" id="UP000318017">
    <property type="component" value="Chromosome"/>
</dbReference>
<comment type="similarity">
    <text evidence="2">Belongs to the serine-aspartate repeat-containing protein (SDr) family.</text>
</comment>
<organism evidence="7 8">
    <name type="scientific">Aureliella helgolandensis</name>
    <dbReference type="NCBI Taxonomy" id="2527968"/>
    <lineage>
        <taxon>Bacteria</taxon>
        <taxon>Pseudomonadati</taxon>
        <taxon>Planctomycetota</taxon>
        <taxon>Planctomycetia</taxon>
        <taxon>Pirellulales</taxon>
        <taxon>Pirellulaceae</taxon>
        <taxon>Aureliella</taxon>
    </lineage>
</organism>
<dbReference type="PANTHER" id="PTHR36108:SF13">
    <property type="entry name" value="COLOSSIN-B-RELATED"/>
    <property type="match status" value="1"/>
</dbReference>
<feature type="region of interest" description="Disordered" evidence="5">
    <location>
        <begin position="1436"/>
        <end position="1471"/>
    </location>
</feature>
<reference evidence="7 8" key="1">
    <citation type="submission" date="2019-02" db="EMBL/GenBank/DDBJ databases">
        <title>Deep-cultivation of Planctomycetes and their phenomic and genomic characterization uncovers novel biology.</title>
        <authorList>
            <person name="Wiegand S."/>
            <person name="Jogler M."/>
            <person name="Boedeker C."/>
            <person name="Pinto D."/>
            <person name="Vollmers J."/>
            <person name="Rivas-Marin E."/>
            <person name="Kohn T."/>
            <person name="Peeters S.H."/>
            <person name="Heuer A."/>
            <person name="Rast P."/>
            <person name="Oberbeckmann S."/>
            <person name="Bunk B."/>
            <person name="Jeske O."/>
            <person name="Meyerdierks A."/>
            <person name="Storesund J.E."/>
            <person name="Kallscheuer N."/>
            <person name="Luecker S."/>
            <person name="Lage O.M."/>
            <person name="Pohl T."/>
            <person name="Merkel B.J."/>
            <person name="Hornburger P."/>
            <person name="Mueller R.-W."/>
            <person name="Bruemmer F."/>
            <person name="Labrenz M."/>
            <person name="Spormann A.M."/>
            <person name="Op den Camp H."/>
            <person name="Overmann J."/>
            <person name="Amann R."/>
            <person name="Jetten M.S.M."/>
            <person name="Mascher T."/>
            <person name="Medema M.H."/>
            <person name="Devos D.P."/>
            <person name="Kaster A.-K."/>
            <person name="Ovreas L."/>
            <person name="Rohde M."/>
            <person name="Galperin M.Y."/>
            <person name="Jogler C."/>
        </authorList>
    </citation>
    <scope>NUCLEOTIDE SEQUENCE [LARGE SCALE GENOMIC DNA]</scope>
    <source>
        <strain evidence="7 8">Q31a</strain>
    </source>
</reference>
<evidence type="ECO:0000256" key="1">
    <source>
        <dbReference type="ARBA" id="ARBA00004613"/>
    </source>
</evidence>
<evidence type="ECO:0000313" key="7">
    <source>
        <dbReference type="EMBL" id="QDV23901.1"/>
    </source>
</evidence>
<evidence type="ECO:0000256" key="2">
    <source>
        <dbReference type="ARBA" id="ARBA00007257"/>
    </source>
</evidence>
<dbReference type="Pfam" id="PF17210">
    <property type="entry name" value="SdrD_B"/>
    <property type="match status" value="7"/>
</dbReference>
<dbReference type="InterPro" id="IPR013783">
    <property type="entry name" value="Ig-like_fold"/>
</dbReference>
<feature type="domain" description="SD-repeat containing protein B" evidence="6">
    <location>
        <begin position="735"/>
        <end position="823"/>
    </location>
</feature>
<evidence type="ECO:0000259" key="6">
    <source>
        <dbReference type="Pfam" id="PF17210"/>
    </source>
</evidence>
<dbReference type="Gene3D" id="2.60.40.10">
    <property type="entry name" value="Immunoglobulins"/>
    <property type="match status" value="8"/>
</dbReference>
<feature type="domain" description="SD-repeat containing protein B" evidence="6">
    <location>
        <begin position="268"/>
        <end position="351"/>
    </location>
</feature>
<dbReference type="KEGG" id="ahel:Q31a_22110"/>
<evidence type="ECO:0000256" key="3">
    <source>
        <dbReference type="ARBA" id="ARBA00022525"/>
    </source>
</evidence>
<feature type="domain" description="SD-repeat containing protein B" evidence="6">
    <location>
        <begin position="956"/>
        <end position="1026"/>
    </location>
</feature>
<feature type="domain" description="SD-repeat containing protein B" evidence="6">
    <location>
        <begin position="411"/>
        <end position="465"/>
    </location>
</feature>
<accession>A0A518G5N0</accession>
<gene>
    <name evidence="7" type="primary">sdrD_1</name>
    <name evidence="7" type="ORF">Q31a_22110</name>
</gene>
<proteinExistence type="inferred from homology"/>
<dbReference type="InterPro" id="IPR033764">
    <property type="entry name" value="Sdr_B"/>
</dbReference>
<feature type="domain" description="SD-repeat containing protein B" evidence="6">
    <location>
        <begin position="510"/>
        <end position="616"/>
    </location>
</feature>
<evidence type="ECO:0000313" key="8">
    <source>
        <dbReference type="Proteomes" id="UP000318017"/>
    </source>
</evidence>
<comment type="subcellular location">
    <subcellularLocation>
        <location evidence="1">Secreted</location>
    </subcellularLocation>
</comment>
<dbReference type="OrthoDB" id="254354at2"/>
<feature type="domain" description="SD-repeat containing protein B" evidence="6">
    <location>
        <begin position="845"/>
        <end position="930"/>
    </location>
</feature>
<dbReference type="SUPFAM" id="SSF117074">
    <property type="entry name" value="Hypothetical protein PA1324"/>
    <property type="match status" value="8"/>
</dbReference>
<dbReference type="InterPro" id="IPR028994">
    <property type="entry name" value="Integrin_alpha_N"/>
</dbReference>
<name>A0A518G5N0_9BACT</name>
<dbReference type="GO" id="GO:0005576">
    <property type="term" value="C:extracellular region"/>
    <property type="evidence" value="ECO:0007669"/>
    <property type="project" value="UniProtKB-SubCell"/>
</dbReference>
<dbReference type="SUPFAM" id="SSF69318">
    <property type="entry name" value="Integrin alpha N-terminal domain"/>
    <property type="match status" value="1"/>
</dbReference>
<dbReference type="EMBL" id="CP036298">
    <property type="protein sequence ID" value="QDV23901.1"/>
    <property type="molecule type" value="Genomic_DNA"/>
</dbReference>
<feature type="region of interest" description="Disordered" evidence="5">
    <location>
        <begin position="19"/>
        <end position="40"/>
    </location>
</feature>
<dbReference type="PANTHER" id="PTHR36108">
    <property type="entry name" value="COLOSSIN-B-RELATED"/>
    <property type="match status" value="1"/>
</dbReference>
<sequence length="1618" mass="172275">MFLHKQVSQVARWMARGQSTSAPTLLPSTPSVRSKRQRRADTRTVMLEVMEPRCMMAADVINIGAVYVEEDLGSDLHGDLFYVTFNGGADNTQLSKLTFNGDLNQPGFGVGDLFFDTQDGGYGADHSFGFQIEKLQTANSNASVKATVQDGTSLLVLEFTNFVAGDLLVFSIDVDEVQYFDPAETDLSITNENFDPITSGVEFQNTLFQAEFSAPHYEFVEGQSKFRNRYDADFAGTNLSLPADDEGGKRDRTAGTALQLQQVPKPISLGGIVYQDRNEDLTLQSTDTRIAGVNLELFRLENGKYVTTGYQTTTDSQGRYEFGTQLGLQPGTYQVRETQPANYYSVGATPGKLDGATVGNTVANDPDVLTEVKILLGDQHVKDLNFAENLPSTLSGKVCVVTSGDDCHDANATKAPLAGVLIELRDASGTVIATQRTDANGRYEFIGLHSGVYSITEYTPTGLLDGDALAGSLGGIVNGGGLITQIVLTGDTRGVNYDFCELTPAELSGHTFYDQNNNGRRDSGESPLSNVVVVLWDADGAKVAETRTDAQGYYKFTGLPPGVYRVTEQTPADYIPGKADVGTVGGQRVGVSDSTGDVIASIKLGAGGVGLNYDFGEILPGSIAGRVISDTNGNCIIDAAGEMPLSGVRIELLDQSGTVLQTTLTDAEGRYTFDDLLPGNYSIREIQPAGYFNGDHHAGSGGGDDSIEDLVTSIIIQPGQDVVDYDFCELPPGSIAGNVYVDSDQDCILDAGEKMLSGVTITLLNANGQVVATTQTDANGAYLFQGLEPGVYTVRESQPAGYLQGSQKAGSGGGNDSQQDVVSAIALNPGAALVNYDFCEIEPATIAGTVFVDSDDDCYFDSNEEPLAGVTVELLDANGNVLMSTVTDAQGNYQFAGLAPGRYAVRESQPTGYFQGGQKAGSGGGNDSVEDVISAIDISPGADLIDYDFCEVLPGSISGSVFVDLDFDCEQDPNESSLQSVQVDLLDAQGNVLATTTTAADGTYTFAGLRPGTYSVREHQPIGLFHGGQVAPTTGGDASVADLISGIQLSGGQHITDANFCEVPPVEISGYVFQDGPDITNATGTVPDDRYSVRDGKRTSDDTPLAGVTLQLRLVTGAQAGASSALPGYYSGDVIEVTTDANGYYSFPGLRAGAYIVFEIQPKDYVDSLDRPGTLGGVTLNSQSEVDAFFNAFPSSTLRQFSAGQMMDAVVGINLNPGESSQENNFSEVRAKSVLPPPPLPPTPPDVEKVVIVPPLYIPPQPILATPPTWSPLPLEIGFGHSSPPTWHLSVINAGYPRGLRNGEPVSETTVAENAEKLDLKSWTVDGMKRTNESWRSISTNAESRIQNNDVFHMEEGQPLAGDFNGDGVDEIALFADGEWFIDLNGNGVWDEDDIWLRMGNKGDQPVVGDWDGDGKSDVGIFGEQWDGDQRAIAAEPGLPDPDNLTRARFKNVPPSSEEAPDTPRLLKRSRDGEARADLIDHVFRFGSGKDIAVSGDFNGDGIATIGVFRDGQWRLDVNGDGKLTSDDEQHEFGAEGDLPLVGDFDGDGIEELAIVRGNQVFVDSNGNGQIDATDQVFEIDSSTGTVLVGDFDGDGLDEPIVHQSSSQQRVLQARRAM</sequence>
<feature type="compositionally biased region" description="Polar residues" evidence="5">
    <location>
        <begin position="19"/>
        <end position="32"/>
    </location>
</feature>
<protein>
    <submittedName>
        <fullName evidence="7">Serine-aspartate repeat-containing protein D</fullName>
    </submittedName>
</protein>
<evidence type="ECO:0000256" key="4">
    <source>
        <dbReference type="ARBA" id="ARBA00022729"/>
    </source>
</evidence>
<keyword evidence="4" id="KW-0732">Signal</keyword>
<keyword evidence="8" id="KW-1185">Reference proteome</keyword>
<keyword evidence="3" id="KW-0964">Secreted</keyword>